<feature type="region of interest" description="Disordered" evidence="1">
    <location>
        <begin position="44"/>
        <end position="126"/>
    </location>
</feature>
<name>A0ABQ3GHS9_9MICC</name>
<feature type="compositionally biased region" description="Basic and acidic residues" evidence="1">
    <location>
        <begin position="45"/>
        <end position="55"/>
    </location>
</feature>
<protein>
    <submittedName>
        <fullName evidence="2">Uncharacterized protein</fullName>
    </submittedName>
</protein>
<sequence length="126" mass="13386">MGLQRVHDVVRRAGARRLGGRGEGRHVFFDTRLAGGVVAVGCAGDSRRAERQDDRAEQDEDGQPPRTAEESPPQRGAPSGAGSSVLGVLTHHRRSSHDPPDGGRRDAFAPHSLRLAGAAVSRGPRK</sequence>
<evidence type="ECO:0000313" key="3">
    <source>
        <dbReference type="Proteomes" id="UP000642819"/>
    </source>
</evidence>
<evidence type="ECO:0000313" key="2">
    <source>
        <dbReference type="EMBL" id="GHD07484.1"/>
    </source>
</evidence>
<dbReference type="EMBL" id="BMXK01000007">
    <property type="protein sequence ID" value="GHD07484.1"/>
    <property type="molecule type" value="Genomic_DNA"/>
</dbReference>
<evidence type="ECO:0000256" key="1">
    <source>
        <dbReference type="SAM" id="MobiDB-lite"/>
    </source>
</evidence>
<comment type="caution">
    <text evidence="2">The sequence shown here is derived from an EMBL/GenBank/DDBJ whole genome shotgun (WGS) entry which is preliminary data.</text>
</comment>
<proteinExistence type="predicted"/>
<feature type="compositionally biased region" description="Basic and acidic residues" evidence="1">
    <location>
        <begin position="96"/>
        <end position="108"/>
    </location>
</feature>
<accession>A0ABQ3GHS9</accession>
<reference evidence="3" key="1">
    <citation type="journal article" date="2019" name="Int. J. Syst. Evol. Microbiol.">
        <title>The Global Catalogue of Microorganisms (GCM) 10K type strain sequencing project: providing services to taxonomists for standard genome sequencing and annotation.</title>
        <authorList>
            <consortium name="The Broad Institute Genomics Platform"/>
            <consortium name="The Broad Institute Genome Sequencing Center for Infectious Disease"/>
            <person name="Wu L."/>
            <person name="Ma J."/>
        </authorList>
    </citation>
    <scope>NUCLEOTIDE SEQUENCE [LARGE SCALE GENOMIC DNA]</scope>
    <source>
        <strain evidence="3">KCTC 19466</strain>
    </source>
</reference>
<organism evidence="2 3">
    <name type="scientific">Zhihengliuella salsuginis</name>
    <dbReference type="NCBI Taxonomy" id="578222"/>
    <lineage>
        <taxon>Bacteria</taxon>
        <taxon>Bacillati</taxon>
        <taxon>Actinomycetota</taxon>
        <taxon>Actinomycetes</taxon>
        <taxon>Micrococcales</taxon>
        <taxon>Micrococcaceae</taxon>
        <taxon>Zhihengliuella</taxon>
    </lineage>
</organism>
<dbReference type="Proteomes" id="UP000642819">
    <property type="component" value="Unassembled WGS sequence"/>
</dbReference>
<keyword evidence="3" id="KW-1185">Reference proteome</keyword>
<gene>
    <name evidence="2" type="ORF">GCM10008096_18280</name>
</gene>